<dbReference type="RefSeq" id="XP_037213505.1">
    <property type="nucleotide sequence ID" value="XM_037369949.1"/>
</dbReference>
<gene>
    <name evidence="2" type="ORF">MIND_01351600</name>
</gene>
<evidence type="ECO:0000313" key="3">
    <source>
        <dbReference type="Proteomes" id="UP000636479"/>
    </source>
</evidence>
<keyword evidence="3" id="KW-1185">Reference proteome</keyword>
<dbReference type="SUPFAM" id="SSF52047">
    <property type="entry name" value="RNI-like"/>
    <property type="match status" value="1"/>
</dbReference>
<sequence>MFPPSFNDPWPPSATSLASARASLSEGIKTAETLAQRKALAEARLTKMVADAQAVINELAREETAVQEGIINMKAYLAPIRRLPGDVLNELFAWCFEDHPCVGWVLAAVCAAWRRQALAIPRLWTKIRLVTNQSASPETLRLWLERSGPTAPLDIEVYLRVVHASGETAPPPPPTNQYRGRRRHDFPISYPPPPLAQPVSGVQESPHFTPHAVPPVIPQHPSWDAPSPRPSVSPTEAHWGHVAIFYLINQMHRWERFIFRFEKGFASLGSLRSISGSAPFLKEFEVSCATPGYFSADWSWSPTALPNSPVSFPSLESLALQYTPFRPTSSLFVHPASHLHTLSLRALPGATIPLDQLMAILKANRSSLIILRLHFAALAPAVLPLPGAPLVHNNHHHHNHNHLSGLNPANQLTLSSLEELYFGGYHLLTGLIDTLVTPSLTSLEVDVDIARDPIEDTIVGLVARSVGCTLKVLSIGYGAGGSMLREQMGQTRSGLYTSGKPSGNKNTPSSVQHSLAVSSPPSAHSGSALIAWNFLSDVGANIEILKVGGGAIDGLLNALASPDDGGGGGPNPFWGGAGGGMFGGLGIGTGWPPPPPPINPSFVVSPAGNLIPMTVPLAGGLTLPPITLVQPGTQMVGIGINVVPNPAANATTATTTTAAQPGSVTILPALPPPPSLPTLPPLINTFNGINGMNAPGWLCPKLRGLYLRGCAGHHTQTSSTPLHSPHLHHPHYVSPYGHHNGPPVVLGVNHGLGFAAASSAGSLGIGTSANGGSSPSSSYGGFGAGMDGVMRLVKVIDARNPPGPPVGSWGGGASAVQRLERLEMEDCAGLGDDVVRWLQDRVGRDNVWTCVTGTA</sequence>
<dbReference type="GeneID" id="59352465"/>
<dbReference type="InterPro" id="IPR032675">
    <property type="entry name" value="LRR_dom_sf"/>
</dbReference>
<feature type="region of interest" description="Disordered" evidence="1">
    <location>
        <begin position="714"/>
        <end position="734"/>
    </location>
</feature>
<protein>
    <submittedName>
        <fullName evidence="2">D-ser-dehydrat domain-containing protein</fullName>
    </submittedName>
</protein>
<dbReference type="Gene3D" id="3.80.10.10">
    <property type="entry name" value="Ribonuclease Inhibitor"/>
    <property type="match status" value="1"/>
</dbReference>
<evidence type="ECO:0000256" key="1">
    <source>
        <dbReference type="SAM" id="MobiDB-lite"/>
    </source>
</evidence>
<feature type="region of interest" description="Disordered" evidence="1">
    <location>
        <begin position="493"/>
        <end position="519"/>
    </location>
</feature>
<dbReference type="AlphaFoldDB" id="A0A8H6RZC4"/>
<proteinExistence type="predicted"/>
<evidence type="ECO:0000313" key="2">
    <source>
        <dbReference type="EMBL" id="KAF7289776.1"/>
    </source>
</evidence>
<name>A0A8H6RZC4_9AGAR</name>
<comment type="caution">
    <text evidence="2">The sequence shown here is derived from an EMBL/GenBank/DDBJ whole genome shotgun (WGS) entry which is preliminary data.</text>
</comment>
<dbReference type="EMBL" id="JACAZF010000016">
    <property type="protein sequence ID" value="KAF7289776.1"/>
    <property type="molecule type" value="Genomic_DNA"/>
</dbReference>
<dbReference type="OrthoDB" id="3208947at2759"/>
<organism evidence="2 3">
    <name type="scientific">Mycena indigotica</name>
    <dbReference type="NCBI Taxonomy" id="2126181"/>
    <lineage>
        <taxon>Eukaryota</taxon>
        <taxon>Fungi</taxon>
        <taxon>Dikarya</taxon>
        <taxon>Basidiomycota</taxon>
        <taxon>Agaricomycotina</taxon>
        <taxon>Agaricomycetes</taxon>
        <taxon>Agaricomycetidae</taxon>
        <taxon>Agaricales</taxon>
        <taxon>Marasmiineae</taxon>
        <taxon>Mycenaceae</taxon>
        <taxon>Mycena</taxon>
    </lineage>
</organism>
<dbReference type="Proteomes" id="UP000636479">
    <property type="component" value="Unassembled WGS sequence"/>
</dbReference>
<reference evidence="2" key="1">
    <citation type="submission" date="2020-05" db="EMBL/GenBank/DDBJ databases">
        <title>Mycena genomes resolve the evolution of fungal bioluminescence.</title>
        <authorList>
            <person name="Tsai I.J."/>
        </authorList>
    </citation>
    <scope>NUCLEOTIDE SEQUENCE</scope>
    <source>
        <strain evidence="2">171206Taipei</strain>
    </source>
</reference>
<accession>A0A8H6RZC4</accession>